<dbReference type="RefSeq" id="WP_167975630.1">
    <property type="nucleotide sequence ID" value="NZ_VSRL01000069.1"/>
</dbReference>
<name>A0ABX1FJ09_9PSEU</name>
<evidence type="ECO:0000313" key="3">
    <source>
        <dbReference type="Proteomes" id="UP001515943"/>
    </source>
</evidence>
<sequence>MFGLSLLVSGLAWWLGLYLLARDPRKPLLWWAGAGMIGYSAVVVVPHPVLIGVPALAWTGAILLLARPELIRWWLVALVPFIAVSFWLPWVVLLPLAVSTVLAIRKRAYFSLVGVMFGLSAAAFLLQLLPNALTLPMIGFDLVVFGVLVAVTDAVEEGEAIRSDMLRSLVIAGFTAVLFGSQVILFDGPAQLVFTTVAAAIAVQVLANPLASVVDRLALPSVAAERAELREAAESLPKRRPLVTDDPAEFARLTRKALSHYGDLGKLVASPLIALTDEGAPLDRAAQLKSLLLASIQRLKPADGDFGTSDEWRYYNAVYFYYVKGIRPYSVRTKREDLDAEDRRALQWFVTQVPERTLHNWQNAAARLVAADLMAGVGSA</sequence>
<feature type="transmembrane region" description="Helical" evidence="1">
    <location>
        <begin position="108"/>
        <end position="129"/>
    </location>
</feature>
<feature type="transmembrane region" description="Helical" evidence="1">
    <location>
        <begin position="166"/>
        <end position="186"/>
    </location>
</feature>
<feature type="transmembrane region" description="Helical" evidence="1">
    <location>
        <begin position="135"/>
        <end position="154"/>
    </location>
</feature>
<dbReference type="Proteomes" id="UP001515943">
    <property type="component" value="Unassembled WGS sequence"/>
</dbReference>
<keyword evidence="3" id="KW-1185">Reference proteome</keyword>
<keyword evidence="1" id="KW-0472">Membrane</keyword>
<evidence type="ECO:0000313" key="2">
    <source>
        <dbReference type="EMBL" id="NKE58974.1"/>
    </source>
</evidence>
<evidence type="ECO:0000256" key="1">
    <source>
        <dbReference type="SAM" id="Phobius"/>
    </source>
</evidence>
<feature type="transmembrane region" description="Helical" evidence="1">
    <location>
        <begin position="28"/>
        <end position="51"/>
    </location>
</feature>
<accession>A0ABX1FJ09</accession>
<feature type="transmembrane region" description="Helical" evidence="1">
    <location>
        <begin position="6"/>
        <end position="21"/>
    </location>
</feature>
<proteinExistence type="predicted"/>
<gene>
    <name evidence="2" type="ORF">FXN61_20035</name>
</gene>
<keyword evidence="1" id="KW-1133">Transmembrane helix</keyword>
<protein>
    <submittedName>
        <fullName evidence="2">Uncharacterized protein</fullName>
    </submittedName>
</protein>
<organism evidence="2 3">
    <name type="scientific">Lentzea indica</name>
    <dbReference type="NCBI Taxonomy" id="2604800"/>
    <lineage>
        <taxon>Bacteria</taxon>
        <taxon>Bacillati</taxon>
        <taxon>Actinomycetota</taxon>
        <taxon>Actinomycetes</taxon>
        <taxon>Pseudonocardiales</taxon>
        <taxon>Pseudonocardiaceae</taxon>
        <taxon>Lentzea</taxon>
    </lineage>
</organism>
<keyword evidence="1" id="KW-0812">Transmembrane</keyword>
<dbReference type="EMBL" id="VSRL01000069">
    <property type="protein sequence ID" value="NKE58974.1"/>
    <property type="molecule type" value="Genomic_DNA"/>
</dbReference>
<comment type="caution">
    <text evidence="2">The sequence shown here is derived from an EMBL/GenBank/DDBJ whole genome shotgun (WGS) entry which is preliminary data.</text>
</comment>
<reference evidence="2 3" key="1">
    <citation type="submission" date="2019-08" db="EMBL/GenBank/DDBJ databases">
        <title>Lentzea from Indian Himalayas.</title>
        <authorList>
            <person name="Mandal S."/>
            <person name="Mallick Gupta A."/>
            <person name="Maiti P.K."/>
            <person name="Sarkar J."/>
            <person name="Mandal S."/>
        </authorList>
    </citation>
    <scope>NUCLEOTIDE SEQUENCE [LARGE SCALE GENOMIC DNA]</scope>
    <source>
        <strain evidence="2 3">PSKA42</strain>
    </source>
</reference>
<feature type="transmembrane region" description="Helical" evidence="1">
    <location>
        <begin position="71"/>
        <end position="96"/>
    </location>
</feature>